<evidence type="ECO:0000256" key="1">
    <source>
        <dbReference type="SAM" id="MobiDB-lite"/>
    </source>
</evidence>
<accession>A0A447TDK8</accession>
<dbReference type="Proteomes" id="UP000275777">
    <property type="component" value="Chromosome"/>
</dbReference>
<gene>
    <name evidence="2" type="ORF">NCTC9695_03427</name>
</gene>
<protein>
    <submittedName>
        <fullName evidence="2">Uncharacterized protein</fullName>
    </submittedName>
</protein>
<reference evidence="2 3" key="1">
    <citation type="submission" date="2018-12" db="EMBL/GenBank/DDBJ databases">
        <authorList>
            <consortium name="Pathogen Informatics"/>
        </authorList>
    </citation>
    <scope>NUCLEOTIDE SEQUENCE [LARGE SCALE GENOMIC DNA]</scope>
    <source>
        <strain evidence="2 3">NCTC9695</strain>
    </source>
</reference>
<dbReference type="AlphaFoldDB" id="A0A447TDK8"/>
<name>A0A447TDK8_CHRVL</name>
<proteinExistence type="predicted"/>
<evidence type="ECO:0000313" key="2">
    <source>
        <dbReference type="EMBL" id="VEB42973.1"/>
    </source>
</evidence>
<organism evidence="2 3">
    <name type="scientific">Chromobacterium violaceum</name>
    <dbReference type="NCBI Taxonomy" id="536"/>
    <lineage>
        <taxon>Bacteria</taxon>
        <taxon>Pseudomonadati</taxon>
        <taxon>Pseudomonadota</taxon>
        <taxon>Betaproteobacteria</taxon>
        <taxon>Neisseriales</taxon>
        <taxon>Chromobacteriaceae</taxon>
        <taxon>Chromobacterium</taxon>
    </lineage>
</organism>
<feature type="compositionally biased region" description="Basic and acidic residues" evidence="1">
    <location>
        <begin position="1"/>
        <end position="20"/>
    </location>
</feature>
<feature type="region of interest" description="Disordered" evidence="1">
    <location>
        <begin position="1"/>
        <end position="30"/>
    </location>
</feature>
<sequence>MHKAELVAKQAATDKIRRDLDDGDGDKPTPVQIVVEVKDARKRGDDAKP</sequence>
<dbReference type="EMBL" id="LR134182">
    <property type="protein sequence ID" value="VEB42973.1"/>
    <property type="molecule type" value="Genomic_DNA"/>
</dbReference>
<evidence type="ECO:0000313" key="3">
    <source>
        <dbReference type="Proteomes" id="UP000275777"/>
    </source>
</evidence>